<proteinExistence type="predicted"/>
<protein>
    <submittedName>
        <fullName evidence="1">Uncharacterized protein</fullName>
    </submittedName>
</protein>
<organism evidence="1 2">
    <name type="scientific">Listeria marthii FSL S4-120</name>
    <dbReference type="NCBI Taxonomy" id="702457"/>
    <lineage>
        <taxon>Bacteria</taxon>
        <taxon>Bacillati</taxon>
        <taxon>Bacillota</taxon>
        <taxon>Bacilli</taxon>
        <taxon>Bacillales</taxon>
        <taxon>Listeriaceae</taxon>
        <taxon>Listeria</taxon>
    </lineage>
</organism>
<evidence type="ECO:0000313" key="2">
    <source>
        <dbReference type="Proteomes" id="UP000003412"/>
    </source>
</evidence>
<accession>A0ABP2K4F3</accession>
<dbReference type="Proteomes" id="UP000003412">
    <property type="component" value="Chromosome"/>
</dbReference>
<evidence type="ECO:0000313" key="1">
    <source>
        <dbReference type="EMBL" id="EFR89111.1"/>
    </source>
</evidence>
<name>A0ABP2K4F3_9LIST</name>
<sequence>QMLIFHIKSRRKYEKIEMIQKVIEDTEYWDARVFDCKTLYFGDEFHVIFEGEEDQVYIIKFMNCYKVSYKNSFAPDTNMKVRDMSKGQLGYFMQDISLEKHGDNEEFIDSFLNLSIMTISIVCKDIIVEELDQKNISFLGEDKQ</sequence>
<keyword evidence="2" id="KW-1185">Reference proteome</keyword>
<reference evidence="1 2" key="1">
    <citation type="journal article" date="2010" name="Microbiol. Resour. Announc.">
        <title>Comparative genomics of the bacterial genus Listeria: Genome evolution is characterized by limited gene acquisition and limited gene loss.</title>
        <authorList>
            <person name="den Bakker H.C."/>
            <person name="Cummings C.A."/>
            <person name="Ferreira V."/>
            <person name="Vatta P."/>
            <person name="Orsi R.H."/>
            <person name="Degoricija L."/>
            <person name="Barker M."/>
            <person name="Petrauskene O."/>
            <person name="Furtado M.R."/>
            <person name="Wiedmann M."/>
        </authorList>
    </citation>
    <scope>NUCLEOTIDE SEQUENCE [LARGE SCALE GENOMIC DNA]</scope>
    <source>
        <strain evidence="1 2">FSL S4-120</strain>
    </source>
</reference>
<feature type="non-terminal residue" evidence="1">
    <location>
        <position position="1"/>
    </location>
</feature>
<gene>
    <name evidence="1" type="ORF">NT05LM_0223a</name>
</gene>
<comment type="caution">
    <text evidence="1">The sequence shown here is derived from an EMBL/GenBank/DDBJ whole genome shotgun (WGS) entry which is preliminary data.</text>
</comment>
<dbReference type="EMBL" id="ADXF01000120">
    <property type="protein sequence ID" value="EFR89111.1"/>
    <property type="molecule type" value="Genomic_DNA"/>
</dbReference>